<sequence length="81" mass="8712">MTLAAEIDPVEAVNHVESRFDHTTFTMSTRLNVVGQHELQLIAPDGVENYIVAEGEPGVIRIASGSPCFALPEGTYPGGTW</sequence>
<accession>A0ABS1SE28</accession>
<keyword evidence="2" id="KW-1185">Reference proteome</keyword>
<protein>
    <submittedName>
        <fullName evidence="1">Uncharacterized protein</fullName>
    </submittedName>
</protein>
<gene>
    <name evidence="1" type="ORF">D3230_05765</name>
</gene>
<reference evidence="1 2" key="1">
    <citation type="submission" date="2018-09" db="EMBL/GenBank/DDBJ databases">
        <title>Comparative genomics of Leucobacter spp.</title>
        <authorList>
            <person name="Reis A.C."/>
            <person name="Kolvenbach B.A."/>
            <person name="Corvini P.F.X."/>
            <person name="Nunes O.C."/>
        </authorList>
    </citation>
    <scope>NUCLEOTIDE SEQUENCE [LARGE SCALE GENOMIC DNA]</scope>
    <source>
        <strain evidence="1 2">TAN 31504</strain>
    </source>
</reference>
<proteinExistence type="predicted"/>
<organism evidence="1 2">
    <name type="scientific">Leucobacter chromiireducens subsp. solipictus</name>
    <dbReference type="NCBI Taxonomy" id="398235"/>
    <lineage>
        <taxon>Bacteria</taxon>
        <taxon>Bacillati</taxon>
        <taxon>Actinomycetota</taxon>
        <taxon>Actinomycetes</taxon>
        <taxon>Micrococcales</taxon>
        <taxon>Microbacteriaceae</taxon>
        <taxon>Leucobacter</taxon>
    </lineage>
</organism>
<dbReference type="EMBL" id="QYAC01000002">
    <property type="protein sequence ID" value="MBL3678803.1"/>
    <property type="molecule type" value="Genomic_DNA"/>
</dbReference>
<name>A0ABS1SE28_9MICO</name>
<comment type="caution">
    <text evidence="1">The sequence shown here is derived from an EMBL/GenBank/DDBJ whole genome shotgun (WGS) entry which is preliminary data.</text>
</comment>
<evidence type="ECO:0000313" key="2">
    <source>
        <dbReference type="Proteomes" id="UP001645859"/>
    </source>
</evidence>
<dbReference type="Proteomes" id="UP001645859">
    <property type="component" value="Unassembled WGS sequence"/>
</dbReference>
<evidence type="ECO:0000313" key="1">
    <source>
        <dbReference type="EMBL" id="MBL3678803.1"/>
    </source>
</evidence>